<comment type="function">
    <text evidence="8 10">Essential cell division protein that forms a contractile ring structure (Z ring) at the future cell division site. The regulation of the ring assembly controls the timing and the location of cell division. One of the functions of the FtsZ ring is to recruit other cell division proteins to the septum to produce a new cell wall between the dividing cells. Binds GTP and shows GTPase activity.</text>
</comment>
<dbReference type="GO" id="GO:0032153">
    <property type="term" value="C:cell division site"/>
    <property type="evidence" value="ECO:0007669"/>
    <property type="project" value="UniProtKB-UniRule"/>
</dbReference>
<evidence type="ECO:0000256" key="8">
    <source>
        <dbReference type="HAMAP-Rule" id="MF_00909"/>
    </source>
</evidence>
<dbReference type="GO" id="GO:0043093">
    <property type="term" value="P:FtsZ-dependent cytokinesis"/>
    <property type="evidence" value="ECO:0007669"/>
    <property type="project" value="UniProtKB-UniRule"/>
</dbReference>
<keyword evidence="4 8" id="KW-0547">Nucleotide-binding</keyword>
<evidence type="ECO:0000256" key="9">
    <source>
        <dbReference type="NCBIfam" id="TIGR00065"/>
    </source>
</evidence>
<accession>A0A853I8S9</accession>
<keyword evidence="2 8" id="KW-0963">Cytoplasm</keyword>
<dbReference type="InterPro" id="IPR008280">
    <property type="entry name" value="Tub_FtsZ_C"/>
</dbReference>
<dbReference type="Proteomes" id="UP000569732">
    <property type="component" value="Unassembled WGS sequence"/>
</dbReference>
<gene>
    <name evidence="8 13" type="primary">ftsZ</name>
    <name evidence="13" type="ORF">H0A36_06495</name>
</gene>
<evidence type="ECO:0000256" key="7">
    <source>
        <dbReference type="ARBA" id="ARBA00023306"/>
    </source>
</evidence>
<dbReference type="SMART" id="SM00864">
    <property type="entry name" value="Tubulin"/>
    <property type="match status" value="1"/>
</dbReference>
<evidence type="ECO:0000313" key="13">
    <source>
        <dbReference type="EMBL" id="NYZ65655.1"/>
    </source>
</evidence>
<keyword evidence="7 8" id="KW-0131">Cell cycle</keyword>
<dbReference type="Gene3D" id="3.30.1330.20">
    <property type="entry name" value="Tubulin/FtsZ, C-terminal domain"/>
    <property type="match status" value="1"/>
</dbReference>
<dbReference type="CDD" id="cd02201">
    <property type="entry name" value="FtsZ_type1"/>
    <property type="match status" value="1"/>
</dbReference>
<evidence type="ECO:0000256" key="10">
    <source>
        <dbReference type="RuleBase" id="RU000631"/>
    </source>
</evidence>
<dbReference type="SUPFAM" id="SSF55307">
    <property type="entry name" value="Tubulin C-terminal domain-like"/>
    <property type="match status" value="1"/>
</dbReference>
<dbReference type="HAMAP" id="MF_00909">
    <property type="entry name" value="FtsZ"/>
    <property type="match status" value="1"/>
</dbReference>
<dbReference type="FunFam" id="3.30.1330.20:FF:000004">
    <property type="entry name" value="Cell division protein FtsZ"/>
    <property type="match status" value="1"/>
</dbReference>
<dbReference type="EMBL" id="JACCKB010000006">
    <property type="protein sequence ID" value="NYZ65655.1"/>
    <property type="molecule type" value="Genomic_DNA"/>
</dbReference>
<dbReference type="GO" id="GO:0005525">
    <property type="term" value="F:GTP binding"/>
    <property type="evidence" value="ECO:0007669"/>
    <property type="project" value="UniProtKB-UniRule"/>
</dbReference>
<keyword evidence="14" id="KW-1185">Reference proteome</keyword>
<evidence type="ECO:0000313" key="14">
    <source>
        <dbReference type="Proteomes" id="UP000569732"/>
    </source>
</evidence>
<dbReference type="Pfam" id="PF00091">
    <property type="entry name" value="Tubulin"/>
    <property type="match status" value="1"/>
</dbReference>
<dbReference type="InterPro" id="IPR003008">
    <property type="entry name" value="Tubulin_FtsZ_GTPase"/>
</dbReference>
<dbReference type="PRINTS" id="PR00423">
    <property type="entry name" value="CELLDVISFTSZ"/>
</dbReference>
<dbReference type="InterPro" id="IPR000158">
    <property type="entry name" value="Cell_div_FtsZ"/>
</dbReference>
<evidence type="ECO:0000256" key="4">
    <source>
        <dbReference type="ARBA" id="ARBA00022741"/>
    </source>
</evidence>
<sequence>MFELVDNVPQNAVIKVVGVGGGGGNAVNHMLNKHVDGVDFICANTDAQALKNLAAKTVLQLGTGVTKGLGAGANPDVGREAALEDRERIEEVLNGADMVFITAGMGGGTGTGAAPVVAQVAKEMGILTVAVVTRPFPFEGRKRMIVADEGIKELAENVDSLITIPNEKLLPVLGKDASLLSAFSAANDVLLGAVQGIADLIIRPGMINVDFADVRTVMSEMGMAMMGTGSATGSNRAVEAAEVAIRSPLLEDVNLHGARGILVNITAGLDLSLGEFSEVGNTVEQFASENATVVVGTVIDPDMSDELRVTVVATGLGANDAADAPVKVVDNTKSDGTLDYNKLDRPTVMRKQAAAGTGNQVVQPERTRSTDNMDYLDIPAFLRRQAD</sequence>
<evidence type="ECO:0000256" key="2">
    <source>
        <dbReference type="ARBA" id="ARBA00022490"/>
    </source>
</evidence>
<evidence type="ECO:0000256" key="3">
    <source>
        <dbReference type="ARBA" id="ARBA00022618"/>
    </source>
</evidence>
<dbReference type="Gene3D" id="3.40.50.1440">
    <property type="entry name" value="Tubulin/FtsZ, GTPase domain"/>
    <property type="match status" value="1"/>
</dbReference>
<dbReference type="PROSITE" id="PS01134">
    <property type="entry name" value="FTSZ_1"/>
    <property type="match status" value="1"/>
</dbReference>
<dbReference type="InterPro" id="IPR045061">
    <property type="entry name" value="FtsZ/CetZ"/>
</dbReference>
<dbReference type="Pfam" id="PF12327">
    <property type="entry name" value="FtsZ_C"/>
    <property type="match status" value="1"/>
</dbReference>
<evidence type="ECO:0000259" key="12">
    <source>
        <dbReference type="SMART" id="SM00865"/>
    </source>
</evidence>
<dbReference type="InterPro" id="IPR036525">
    <property type="entry name" value="Tubulin/FtsZ_GTPase_sf"/>
</dbReference>
<dbReference type="PANTHER" id="PTHR30314:SF3">
    <property type="entry name" value="MITOCHONDRIAL DIVISION PROTEIN FSZA"/>
    <property type="match status" value="1"/>
</dbReference>
<dbReference type="InterPro" id="IPR018316">
    <property type="entry name" value="Tubulin/FtsZ_2-layer-sand-dom"/>
</dbReference>
<feature type="binding site" evidence="8">
    <location>
        <begin position="21"/>
        <end position="25"/>
    </location>
    <ligand>
        <name>GTP</name>
        <dbReference type="ChEBI" id="CHEBI:37565"/>
    </ligand>
</feature>
<feature type="binding site" evidence="8">
    <location>
        <begin position="108"/>
        <end position="110"/>
    </location>
    <ligand>
        <name>GTP</name>
        <dbReference type="ChEBI" id="CHEBI:37565"/>
    </ligand>
</feature>
<dbReference type="RefSeq" id="WP_180567685.1">
    <property type="nucleotide sequence ID" value="NZ_JACCKB010000006.1"/>
</dbReference>
<feature type="binding site" evidence="8">
    <location>
        <position position="139"/>
    </location>
    <ligand>
        <name>GTP</name>
        <dbReference type="ChEBI" id="CHEBI:37565"/>
    </ligand>
</feature>
<feature type="domain" description="Tubulin/FtsZ GTPase" evidence="11">
    <location>
        <begin position="13"/>
        <end position="205"/>
    </location>
</feature>
<feature type="binding site" evidence="8">
    <location>
        <position position="187"/>
    </location>
    <ligand>
        <name>GTP</name>
        <dbReference type="ChEBI" id="CHEBI:37565"/>
    </ligand>
</feature>
<dbReference type="InterPro" id="IPR020805">
    <property type="entry name" value="Cell_div_FtsZ_CS"/>
</dbReference>
<keyword evidence="5 8" id="KW-0342">GTP-binding</keyword>
<comment type="subcellular location">
    <subcellularLocation>
        <location evidence="8">Cytoplasm</location>
    </subcellularLocation>
    <text evidence="8">Assembles at midcell at the inner surface of the cytoplasmic membrane.</text>
</comment>
<dbReference type="AlphaFoldDB" id="A0A853I8S9"/>
<dbReference type="FunFam" id="3.40.50.1440:FF:000023">
    <property type="entry name" value="Cell division protein FtsZ"/>
    <property type="match status" value="1"/>
</dbReference>
<evidence type="ECO:0000259" key="11">
    <source>
        <dbReference type="SMART" id="SM00864"/>
    </source>
</evidence>
<dbReference type="GO" id="GO:0003924">
    <property type="term" value="F:GTPase activity"/>
    <property type="evidence" value="ECO:0007669"/>
    <property type="project" value="UniProtKB-UniRule"/>
</dbReference>
<dbReference type="GO" id="GO:0051258">
    <property type="term" value="P:protein polymerization"/>
    <property type="evidence" value="ECO:0007669"/>
    <property type="project" value="UniProtKB-UniRule"/>
</dbReference>
<evidence type="ECO:0000256" key="5">
    <source>
        <dbReference type="ARBA" id="ARBA00023134"/>
    </source>
</evidence>
<dbReference type="SMART" id="SM00865">
    <property type="entry name" value="Tubulin_C"/>
    <property type="match status" value="1"/>
</dbReference>
<protein>
    <recommendedName>
        <fullName evidence="8 9">Cell division protein FtsZ</fullName>
    </recommendedName>
</protein>
<feature type="domain" description="Tubulin/FtsZ 2-layer sandwich" evidence="12">
    <location>
        <begin position="207"/>
        <end position="325"/>
    </location>
</feature>
<name>A0A853I8S9_9GAMM</name>
<evidence type="ECO:0000256" key="6">
    <source>
        <dbReference type="ARBA" id="ARBA00023210"/>
    </source>
</evidence>
<dbReference type="InterPro" id="IPR024757">
    <property type="entry name" value="FtsZ_C"/>
</dbReference>
<feature type="binding site" evidence="8">
    <location>
        <position position="143"/>
    </location>
    <ligand>
        <name>GTP</name>
        <dbReference type="ChEBI" id="CHEBI:37565"/>
    </ligand>
</feature>
<dbReference type="NCBIfam" id="TIGR00065">
    <property type="entry name" value="ftsZ"/>
    <property type="match status" value="1"/>
</dbReference>
<keyword evidence="3 8" id="KW-0132">Cell division</keyword>
<reference evidence="13 14" key="1">
    <citation type="submission" date="2020-07" db="EMBL/GenBank/DDBJ databases">
        <title>Endozoicomonas sp. nov., isolated from sediment.</title>
        <authorList>
            <person name="Gu T."/>
        </authorList>
    </citation>
    <scope>NUCLEOTIDE SEQUENCE [LARGE SCALE GENOMIC DNA]</scope>
    <source>
        <strain evidence="13 14">SM1973</strain>
    </source>
</reference>
<comment type="subunit">
    <text evidence="8">Homodimer. Polymerizes to form a dynamic ring structure in a strictly GTP-dependent manner. Interacts directly with several other division proteins.</text>
</comment>
<proteinExistence type="inferred from homology"/>
<comment type="similarity">
    <text evidence="1 8 10">Belongs to the FtsZ family.</text>
</comment>
<organism evidence="13 14">
    <name type="scientific">Spartinivicinus marinus</name>
    <dbReference type="NCBI Taxonomy" id="2994442"/>
    <lineage>
        <taxon>Bacteria</taxon>
        <taxon>Pseudomonadati</taxon>
        <taxon>Pseudomonadota</taxon>
        <taxon>Gammaproteobacteria</taxon>
        <taxon>Oceanospirillales</taxon>
        <taxon>Zooshikellaceae</taxon>
        <taxon>Spartinivicinus</taxon>
    </lineage>
</organism>
<dbReference type="GO" id="GO:0000917">
    <property type="term" value="P:division septum assembly"/>
    <property type="evidence" value="ECO:0007669"/>
    <property type="project" value="UniProtKB-KW"/>
</dbReference>
<evidence type="ECO:0000256" key="1">
    <source>
        <dbReference type="ARBA" id="ARBA00009690"/>
    </source>
</evidence>
<dbReference type="PROSITE" id="PS01135">
    <property type="entry name" value="FTSZ_2"/>
    <property type="match status" value="1"/>
</dbReference>
<dbReference type="InterPro" id="IPR037103">
    <property type="entry name" value="Tubulin/FtsZ-like_C"/>
</dbReference>
<keyword evidence="6 8" id="KW-0717">Septation</keyword>
<dbReference type="PANTHER" id="PTHR30314">
    <property type="entry name" value="CELL DIVISION PROTEIN FTSZ-RELATED"/>
    <property type="match status" value="1"/>
</dbReference>
<dbReference type="GO" id="GO:0005737">
    <property type="term" value="C:cytoplasm"/>
    <property type="evidence" value="ECO:0007669"/>
    <property type="project" value="UniProtKB-SubCell"/>
</dbReference>
<comment type="caution">
    <text evidence="13">The sequence shown here is derived from an EMBL/GenBank/DDBJ whole genome shotgun (WGS) entry which is preliminary data.</text>
</comment>
<dbReference type="SUPFAM" id="SSF52490">
    <property type="entry name" value="Tubulin nucleotide-binding domain-like"/>
    <property type="match status" value="1"/>
</dbReference>